<evidence type="ECO:0000313" key="1">
    <source>
        <dbReference type="EMBL" id="WGO96429.1"/>
    </source>
</evidence>
<keyword evidence="1" id="KW-0614">Plasmid</keyword>
<sequence length="112" mass="12185">MTLKIDPSAVQPFKFNPLEAGRAEPEFIVQLLEQFAGTKLSAEKKTSILTVISELPEGAGMRDLYEAIKVQEAASLGVTVELYEALSPVLEALQRMLARGDHGALFEQPADV</sequence>
<organism evidence="1 2">
    <name type="scientific">Pseudomonas viciae</name>
    <dbReference type="NCBI Taxonomy" id="2505979"/>
    <lineage>
        <taxon>Bacteria</taxon>
        <taxon>Pseudomonadati</taxon>
        <taxon>Pseudomonadota</taxon>
        <taxon>Gammaproteobacteria</taxon>
        <taxon>Pseudomonadales</taxon>
        <taxon>Pseudomonadaceae</taxon>
        <taxon>Pseudomonas</taxon>
    </lineage>
</organism>
<evidence type="ECO:0008006" key="3">
    <source>
        <dbReference type="Google" id="ProtNLM"/>
    </source>
</evidence>
<accession>A0ABY8PMF7</accession>
<proteinExistence type="predicted"/>
<dbReference type="Proteomes" id="UP001227386">
    <property type="component" value="Plasmid unnamed"/>
</dbReference>
<evidence type="ECO:0000313" key="2">
    <source>
        <dbReference type="Proteomes" id="UP001227386"/>
    </source>
</evidence>
<dbReference type="EMBL" id="CP123772">
    <property type="protein sequence ID" value="WGO96429.1"/>
    <property type="molecule type" value="Genomic_DNA"/>
</dbReference>
<protein>
    <recommendedName>
        <fullName evidence="3">Phage tail assembly chaperone</fullName>
    </recommendedName>
</protein>
<geneLocation type="plasmid" evidence="1 2">
    <name>unnamed</name>
</geneLocation>
<name>A0ABY8PMF7_9PSED</name>
<reference evidence="1 2" key="1">
    <citation type="journal article" date="2012" name="Appl. Soil Ecol.">
        <title>Isolation and characterization of new plant growth-promoting bacterial endophytes.</title>
        <authorList>
            <person name="Rashid S."/>
            <person name="Charles T.C."/>
            <person name="Glick B.R."/>
        </authorList>
    </citation>
    <scope>NUCLEOTIDE SEQUENCE [LARGE SCALE GENOMIC DNA]</scope>
    <source>
        <strain evidence="1 2">YsS1</strain>
        <plasmid evidence="1 2">unnamed</plasmid>
    </source>
</reference>
<keyword evidence="2" id="KW-1185">Reference proteome</keyword>
<gene>
    <name evidence="1" type="ORF">QCD61_28440</name>
</gene>
<dbReference type="RefSeq" id="WP_280945012.1">
    <property type="nucleotide sequence ID" value="NZ_CP123772.1"/>
</dbReference>